<proteinExistence type="predicted"/>
<protein>
    <submittedName>
        <fullName evidence="1">Uncharacterized protein</fullName>
    </submittedName>
</protein>
<evidence type="ECO:0000313" key="1">
    <source>
        <dbReference type="EMBL" id="QJA88639.1"/>
    </source>
</evidence>
<name>A0A6M3L2X8_9ZZZZ</name>
<dbReference type="AlphaFoldDB" id="A0A6M3L2X8"/>
<accession>A0A6M3L2X8</accession>
<gene>
    <name evidence="1" type="ORF">MM415B02718_0014</name>
</gene>
<reference evidence="1" key="1">
    <citation type="submission" date="2020-03" db="EMBL/GenBank/DDBJ databases">
        <title>The deep terrestrial virosphere.</title>
        <authorList>
            <person name="Holmfeldt K."/>
            <person name="Nilsson E."/>
            <person name="Simone D."/>
            <person name="Lopez-Fernandez M."/>
            <person name="Wu X."/>
            <person name="de Brujin I."/>
            <person name="Lundin D."/>
            <person name="Andersson A."/>
            <person name="Bertilsson S."/>
            <person name="Dopson M."/>
        </authorList>
    </citation>
    <scope>NUCLEOTIDE SEQUENCE</scope>
    <source>
        <strain evidence="1">MM415B02718</strain>
    </source>
</reference>
<dbReference type="EMBL" id="MT142793">
    <property type="protein sequence ID" value="QJA88639.1"/>
    <property type="molecule type" value="Genomic_DNA"/>
</dbReference>
<organism evidence="1">
    <name type="scientific">viral metagenome</name>
    <dbReference type="NCBI Taxonomy" id="1070528"/>
    <lineage>
        <taxon>unclassified sequences</taxon>
        <taxon>metagenomes</taxon>
        <taxon>organismal metagenomes</taxon>
    </lineage>
</organism>
<sequence>MNKPGEHIPGLIPLYGNYYMQLGRASFTDNATDLNIYTPLTAIKASFATYANESLATAATDGSATLAISSDVSSCAVRIARGATTAGLADLTDASVSFMLIGTVDDTN</sequence>